<evidence type="ECO:0000256" key="1">
    <source>
        <dbReference type="SAM" id="Phobius"/>
    </source>
</evidence>
<feature type="transmembrane region" description="Helical" evidence="1">
    <location>
        <begin position="98"/>
        <end position="117"/>
    </location>
</feature>
<evidence type="ECO:0000313" key="2">
    <source>
        <dbReference type="EMBL" id="MDQ0208938.1"/>
    </source>
</evidence>
<keyword evidence="1" id="KW-1133">Transmembrane helix</keyword>
<proteinExistence type="predicted"/>
<protein>
    <submittedName>
        <fullName evidence="2">Uncharacterized protein</fullName>
    </submittedName>
</protein>
<dbReference type="Proteomes" id="UP001225034">
    <property type="component" value="Unassembled WGS sequence"/>
</dbReference>
<accession>A0ABT9YM41</accession>
<keyword evidence="1" id="KW-0812">Transmembrane</keyword>
<dbReference type="RefSeq" id="WP_306985395.1">
    <property type="nucleotide sequence ID" value="NZ_JAUSUA010000007.1"/>
</dbReference>
<keyword evidence="1" id="KW-0472">Membrane</keyword>
<gene>
    <name evidence="2" type="ORF">J2S05_003762</name>
</gene>
<reference evidence="2 3" key="1">
    <citation type="submission" date="2023-07" db="EMBL/GenBank/DDBJ databases">
        <title>Genomic Encyclopedia of Type Strains, Phase IV (KMG-IV): sequencing the most valuable type-strain genomes for metagenomic binning, comparative biology and taxonomic classification.</title>
        <authorList>
            <person name="Goeker M."/>
        </authorList>
    </citation>
    <scope>NUCLEOTIDE SEQUENCE [LARGE SCALE GENOMIC DNA]</scope>
    <source>
        <strain evidence="2 3">DSM 19154</strain>
    </source>
</reference>
<comment type="caution">
    <text evidence="2">The sequence shown here is derived from an EMBL/GenBank/DDBJ whole genome shotgun (WGS) entry which is preliminary data.</text>
</comment>
<dbReference type="EMBL" id="JAUSUA010000007">
    <property type="protein sequence ID" value="MDQ0208938.1"/>
    <property type="molecule type" value="Genomic_DNA"/>
</dbReference>
<keyword evidence="3" id="KW-1185">Reference proteome</keyword>
<feature type="transmembrane region" description="Helical" evidence="1">
    <location>
        <begin position="73"/>
        <end position="92"/>
    </location>
</feature>
<evidence type="ECO:0000313" key="3">
    <source>
        <dbReference type="Proteomes" id="UP001225034"/>
    </source>
</evidence>
<sequence>MKQENFSTSFHESLFILTSKKKIKHKDLDLMCDIIISMTNRQLFYNLKCLSDEQIRFLLPLFAFNIEICRSRFQTMLAFSAFTISLITILLVDGINDTVAYLFIFICAIIVAWYSFYDISKTKLLRKLIYINECFAIELQRRQSK</sequence>
<organism evidence="2 3">
    <name type="scientific">Alkalicoccobacillus murimartini</name>
    <dbReference type="NCBI Taxonomy" id="171685"/>
    <lineage>
        <taxon>Bacteria</taxon>
        <taxon>Bacillati</taxon>
        <taxon>Bacillota</taxon>
        <taxon>Bacilli</taxon>
        <taxon>Bacillales</taxon>
        <taxon>Bacillaceae</taxon>
        <taxon>Alkalicoccobacillus</taxon>
    </lineage>
</organism>
<name>A0ABT9YM41_9BACI</name>